<sequence length="250" mass="28488">MKVLIVYAHNEPKSFSAALLERSIRCLTEAGHEIRVSDLYEMGFNPVASADDFESRRFSDALQYDREQKFSHEQGAFAQDIQTEIDKLLWCDTLILQFPLWWWSVPAIMKGWIDRVLVNGVAYGKGKRMNTGGLKGRRAMLSLTSGCYPDMVAPDGLLGDLKISLWHLHSGTLAYTGFEVLEPFVAWSIHYSDPAKLAEYLDEYEARLATIATEEPMFFHPLEDFGPDWRMKGEINPNSVGHRRDGEKTH</sequence>
<dbReference type="SUPFAM" id="SSF52218">
    <property type="entry name" value="Flavoproteins"/>
    <property type="match status" value="1"/>
</dbReference>
<organism evidence="4 5">
    <name type="scientific">Thalassovita taeanensis</name>
    <dbReference type="NCBI Taxonomy" id="657014"/>
    <lineage>
        <taxon>Bacteria</taxon>
        <taxon>Pseudomonadati</taxon>
        <taxon>Pseudomonadota</taxon>
        <taxon>Alphaproteobacteria</taxon>
        <taxon>Rhodobacterales</taxon>
        <taxon>Roseobacteraceae</taxon>
        <taxon>Thalassovita</taxon>
    </lineage>
</organism>
<comment type="similarity">
    <text evidence="1">Belongs to the NAD(P)H dehydrogenase (quinone) family.</text>
</comment>
<dbReference type="GO" id="GO:0005829">
    <property type="term" value="C:cytosol"/>
    <property type="evidence" value="ECO:0007669"/>
    <property type="project" value="TreeGrafter"/>
</dbReference>
<dbReference type="PANTHER" id="PTHR10204:SF34">
    <property type="entry name" value="NAD(P)H DEHYDROGENASE [QUINONE] 1 ISOFORM 1"/>
    <property type="match status" value="1"/>
</dbReference>
<dbReference type="InterPro" id="IPR029039">
    <property type="entry name" value="Flavoprotein-like_sf"/>
</dbReference>
<evidence type="ECO:0000256" key="1">
    <source>
        <dbReference type="ARBA" id="ARBA00006252"/>
    </source>
</evidence>
<evidence type="ECO:0000313" key="5">
    <source>
        <dbReference type="Proteomes" id="UP000198634"/>
    </source>
</evidence>
<feature type="domain" description="Flavodoxin-like fold" evidence="3">
    <location>
        <begin position="1"/>
        <end position="208"/>
    </location>
</feature>
<dbReference type="Pfam" id="PF02525">
    <property type="entry name" value="Flavodoxin_2"/>
    <property type="match status" value="1"/>
</dbReference>
<dbReference type="InterPro" id="IPR051545">
    <property type="entry name" value="NAD(P)H_dehydrogenase_qn"/>
</dbReference>
<dbReference type="STRING" id="657014.SAMN04488092_10950"/>
<evidence type="ECO:0000259" key="3">
    <source>
        <dbReference type="Pfam" id="PF02525"/>
    </source>
</evidence>
<accession>A0A1H9HBJ2</accession>
<dbReference type="EMBL" id="FOEP01000009">
    <property type="protein sequence ID" value="SEQ59608.1"/>
    <property type="molecule type" value="Genomic_DNA"/>
</dbReference>
<dbReference type="Gene3D" id="3.40.50.360">
    <property type="match status" value="1"/>
</dbReference>
<name>A0A1H9HBJ2_9RHOB</name>
<evidence type="ECO:0000313" key="4">
    <source>
        <dbReference type="EMBL" id="SEQ59608.1"/>
    </source>
</evidence>
<keyword evidence="2" id="KW-0560">Oxidoreductase</keyword>
<gene>
    <name evidence="4" type="ORF">SAMN04488092_10950</name>
</gene>
<dbReference type="AlphaFoldDB" id="A0A1H9HBJ2"/>
<proteinExistence type="inferred from homology"/>
<reference evidence="4 5" key="1">
    <citation type="submission" date="2016-10" db="EMBL/GenBank/DDBJ databases">
        <authorList>
            <person name="de Groot N.N."/>
        </authorList>
    </citation>
    <scope>NUCLEOTIDE SEQUENCE [LARGE SCALE GENOMIC DNA]</scope>
    <source>
        <strain evidence="4 5">DSM 22007</strain>
    </source>
</reference>
<dbReference type="Proteomes" id="UP000198634">
    <property type="component" value="Unassembled WGS sequence"/>
</dbReference>
<keyword evidence="5" id="KW-1185">Reference proteome</keyword>
<dbReference type="PANTHER" id="PTHR10204">
    <property type="entry name" value="NAD P H OXIDOREDUCTASE-RELATED"/>
    <property type="match status" value="1"/>
</dbReference>
<dbReference type="InterPro" id="IPR003680">
    <property type="entry name" value="Flavodoxin_fold"/>
</dbReference>
<evidence type="ECO:0000256" key="2">
    <source>
        <dbReference type="ARBA" id="ARBA00023002"/>
    </source>
</evidence>
<protein>
    <submittedName>
        <fullName evidence="4">NAD(P)H dehydrogenase (Quinone)</fullName>
    </submittedName>
</protein>
<dbReference type="GO" id="GO:0003955">
    <property type="term" value="F:NAD(P)H dehydrogenase (quinone) activity"/>
    <property type="evidence" value="ECO:0007669"/>
    <property type="project" value="TreeGrafter"/>
</dbReference>